<feature type="compositionally biased region" description="Basic residues" evidence="1">
    <location>
        <begin position="42"/>
        <end position="58"/>
    </location>
</feature>
<feature type="region of interest" description="Disordered" evidence="1">
    <location>
        <begin position="38"/>
        <end position="58"/>
    </location>
</feature>
<name>A0A499VNB4_STRAX</name>
<reference evidence="2" key="1">
    <citation type="submission" date="2019-04" db="EMBL/GenBank/DDBJ databases">
        <title>Draft genome sequences of Streptomyces avermitilis MC3.</title>
        <authorList>
            <person name="Komaki H."/>
            <person name="Tamura T."/>
            <person name="Hosoyama A."/>
        </authorList>
    </citation>
    <scope>NUCLEOTIDE SEQUENCE</scope>
    <source>
        <strain evidence="2">MC3</strain>
    </source>
</reference>
<dbReference type="EMBL" id="AP019621">
    <property type="protein sequence ID" value="BBJ47747.1"/>
    <property type="molecule type" value="Genomic_DNA"/>
</dbReference>
<gene>
    <name evidence="2" type="ORF">SAVMC3_03760</name>
</gene>
<proteinExistence type="predicted"/>
<accession>A0A499VNB4</accession>
<evidence type="ECO:0000313" key="2">
    <source>
        <dbReference type="EMBL" id="BBJ47747.1"/>
    </source>
</evidence>
<dbReference type="AlphaFoldDB" id="A0A499VNB4"/>
<evidence type="ECO:0000256" key="1">
    <source>
        <dbReference type="SAM" id="MobiDB-lite"/>
    </source>
</evidence>
<sequence length="58" mass="6530">MRVEPGGQEFLDAMARRKQVDPTMALLETAIKATAKGGIGKLRQRSRARCRTTRSTRR</sequence>
<protein>
    <submittedName>
        <fullName evidence="2">Uncharacterized protein</fullName>
    </submittedName>
</protein>
<organism evidence="2">
    <name type="scientific">Streptomyces avermitilis</name>
    <dbReference type="NCBI Taxonomy" id="33903"/>
    <lineage>
        <taxon>Bacteria</taxon>
        <taxon>Bacillati</taxon>
        <taxon>Actinomycetota</taxon>
        <taxon>Actinomycetes</taxon>
        <taxon>Kitasatosporales</taxon>
        <taxon>Streptomycetaceae</taxon>
        <taxon>Streptomyces</taxon>
    </lineage>
</organism>